<proteinExistence type="inferred from homology"/>
<comment type="similarity">
    <text evidence="4">Belongs to the zinc-containing alcohol dehydrogenase family.</text>
</comment>
<dbReference type="InterPro" id="IPR002328">
    <property type="entry name" value="ADH_Zn_CS"/>
</dbReference>
<keyword evidence="2 4" id="KW-0862">Zinc</keyword>
<dbReference type="InterPro" id="IPR036291">
    <property type="entry name" value="NAD(P)-bd_dom_sf"/>
</dbReference>
<dbReference type="EMBL" id="LSZW01000008">
    <property type="protein sequence ID" value="KXK67009.1"/>
    <property type="molecule type" value="Genomic_DNA"/>
</dbReference>
<dbReference type="InterPro" id="IPR013154">
    <property type="entry name" value="ADH-like_N"/>
</dbReference>
<evidence type="ECO:0000256" key="1">
    <source>
        <dbReference type="ARBA" id="ARBA00022723"/>
    </source>
</evidence>
<evidence type="ECO:0000256" key="4">
    <source>
        <dbReference type="RuleBase" id="RU361277"/>
    </source>
</evidence>
<dbReference type="Gene3D" id="3.40.50.720">
    <property type="entry name" value="NAD(P)-binding Rossmann-like Domain"/>
    <property type="match status" value="1"/>
</dbReference>
<dbReference type="STRING" id="626937.HMPREF3293_00132"/>
<dbReference type="SUPFAM" id="SSF51735">
    <property type="entry name" value="NAD(P)-binding Rossmann-fold domains"/>
    <property type="match status" value="1"/>
</dbReference>
<dbReference type="SMART" id="SM00829">
    <property type="entry name" value="PKS_ER"/>
    <property type="match status" value="1"/>
</dbReference>
<evidence type="ECO:0000313" key="6">
    <source>
        <dbReference type="EMBL" id="KXK67009.1"/>
    </source>
</evidence>
<dbReference type="AlphaFoldDB" id="A0A136Q8T9"/>
<dbReference type="InterPro" id="IPR020843">
    <property type="entry name" value="ER"/>
</dbReference>
<evidence type="ECO:0000256" key="3">
    <source>
        <dbReference type="ARBA" id="ARBA00023002"/>
    </source>
</evidence>
<accession>A0A136Q8T9</accession>
<evidence type="ECO:0000313" key="7">
    <source>
        <dbReference type="Proteomes" id="UP000070366"/>
    </source>
</evidence>
<comment type="cofactor">
    <cofactor evidence="4">
        <name>Zn(2+)</name>
        <dbReference type="ChEBI" id="CHEBI:29105"/>
    </cofactor>
</comment>
<name>A0A136Q8T9_9FIRM</name>
<dbReference type="Gene3D" id="3.90.180.10">
    <property type="entry name" value="Medium-chain alcohol dehydrogenases, catalytic domain"/>
    <property type="match status" value="1"/>
</dbReference>
<evidence type="ECO:0000256" key="2">
    <source>
        <dbReference type="ARBA" id="ARBA00022833"/>
    </source>
</evidence>
<dbReference type="OrthoDB" id="9769198at2"/>
<organism evidence="6 7">
    <name type="scientific">Christensenella minuta</name>
    <dbReference type="NCBI Taxonomy" id="626937"/>
    <lineage>
        <taxon>Bacteria</taxon>
        <taxon>Bacillati</taxon>
        <taxon>Bacillota</taxon>
        <taxon>Clostridia</taxon>
        <taxon>Christensenellales</taxon>
        <taxon>Christensenellaceae</taxon>
        <taxon>Christensenella</taxon>
    </lineage>
</organism>
<dbReference type="KEGG" id="cmiu:B1H56_13150"/>
<dbReference type="Pfam" id="PF00107">
    <property type="entry name" value="ADH_zinc_N"/>
    <property type="match status" value="1"/>
</dbReference>
<dbReference type="RefSeq" id="WP_066523625.1">
    <property type="nucleotide sequence ID" value="NZ_CABMOF010000025.1"/>
</dbReference>
<comment type="caution">
    <text evidence="6">The sequence shown here is derived from an EMBL/GenBank/DDBJ whole genome shotgun (WGS) entry which is preliminary data.</text>
</comment>
<dbReference type="Pfam" id="PF08240">
    <property type="entry name" value="ADH_N"/>
    <property type="match status" value="1"/>
</dbReference>
<dbReference type="PANTHER" id="PTHR43401:SF2">
    <property type="entry name" value="L-THREONINE 3-DEHYDROGENASE"/>
    <property type="match status" value="1"/>
</dbReference>
<dbReference type="Proteomes" id="UP000070366">
    <property type="component" value="Unassembled WGS sequence"/>
</dbReference>
<evidence type="ECO:0000259" key="5">
    <source>
        <dbReference type="SMART" id="SM00829"/>
    </source>
</evidence>
<dbReference type="GO" id="GO:0008270">
    <property type="term" value="F:zinc ion binding"/>
    <property type="evidence" value="ECO:0007669"/>
    <property type="project" value="InterPro"/>
</dbReference>
<dbReference type="SUPFAM" id="SSF50129">
    <property type="entry name" value="GroES-like"/>
    <property type="match status" value="1"/>
</dbReference>
<sequence>MRTICYTCPGYGLKELEKPQMIFEDDVLVRIAYAGICGSDINIIHGHEDDFLGINPGDTYVLGHEASGYVEALGKKANTKGLKVGDKVALYFNQYCGKCYYCRNAQEQFCENVLSRGGFFADYAVVNEQQVFLLPDNTDMRKAALVEPISVVQRGIDLLNLKPGIKVAIIGGGSVGLLFTELLHTAGAVRITVIEPVANKRTMALEYGADYALDPNKEDMIAQCMQITERRGFDVVVETSGVRSAIQAGYDILGRGGTLELFASYGSGAVYPLDLPSFFAKEAKVIGVFQSPYMYPRAIELFNRLELDPFIEHIYQPEEWKEAFEFRMSGGPQKVLFEFHKNQENL</sequence>
<dbReference type="InterPro" id="IPR011032">
    <property type="entry name" value="GroES-like_sf"/>
</dbReference>
<dbReference type="GO" id="GO:0016491">
    <property type="term" value="F:oxidoreductase activity"/>
    <property type="evidence" value="ECO:0007669"/>
    <property type="project" value="UniProtKB-KW"/>
</dbReference>
<keyword evidence="3" id="KW-0560">Oxidoreductase</keyword>
<dbReference type="InterPro" id="IPR013149">
    <property type="entry name" value="ADH-like_C"/>
</dbReference>
<dbReference type="PANTHER" id="PTHR43401">
    <property type="entry name" value="L-THREONINE 3-DEHYDROGENASE"/>
    <property type="match status" value="1"/>
</dbReference>
<dbReference type="InterPro" id="IPR050129">
    <property type="entry name" value="Zn_alcohol_dh"/>
</dbReference>
<dbReference type="PROSITE" id="PS00059">
    <property type="entry name" value="ADH_ZINC"/>
    <property type="match status" value="1"/>
</dbReference>
<keyword evidence="1 4" id="KW-0479">Metal-binding</keyword>
<reference evidence="6 7" key="1">
    <citation type="submission" date="2016-02" db="EMBL/GenBank/DDBJ databases">
        <authorList>
            <person name="Wen L."/>
            <person name="He K."/>
            <person name="Yang H."/>
        </authorList>
    </citation>
    <scope>NUCLEOTIDE SEQUENCE [LARGE SCALE GENOMIC DNA]</scope>
    <source>
        <strain evidence="6 7">DSM 22607</strain>
    </source>
</reference>
<gene>
    <name evidence="6" type="ORF">HMPREF3293_00132</name>
</gene>
<keyword evidence="7" id="KW-1185">Reference proteome</keyword>
<protein>
    <submittedName>
        <fullName evidence="6">GroES-like protein</fullName>
    </submittedName>
</protein>
<feature type="domain" description="Enoyl reductase (ER)" evidence="5">
    <location>
        <begin position="12"/>
        <end position="337"/>
    </location>
</feature>